<comment type="caution">
    <text evidence="1">The sequence shown here is derived from an EMBL/GenBank/DDBJ whole genome shotgun (WGS) entry which is preliminary data.</text>
</comment>
<keyword evidence="2" id="KW-1185">Reference proteome</keyword>
<name>A0A4Y9ZA22_9AGAM</name>
<evidence type="ECO:0000313" key="1">
    <source>
        <dbReference type="EMBL" id="TFY71615.1"/>
    </source>
</evidence>
<proteinExistence type="predicted"/>
<organism evidence="1 2">
    <name type="scientific">Dentipellis fragilis</name>
    <dbReference type="NCBI Taxonomy" id="205917"/>
    <lineage>
        <taxon>Eukaryota</taxon>
        <taxon>Fungi</taxon>
        <taxon>Dikarya</taxon>
        <taxon>Basidiomycota</taxon>
        <taxon>Agaricomycotina</taxon>
        <taxon>Agaricomycetes</taxon>
        <taxon>Russulales</taxon>
        <taxon>Hericiaceae</taxon>
        <taxon>Dentipellis</taxon>
    </lineage>
</organism>
<dbReference type="EMBL" id="SEOQ01000044">
    <property type="protein sequence ID" value="TFY71615.1"/>
    <property type="molecule type" value="Genomic_DNA"/>
</dbReference>
<sequence>MPFPLPMLPTSTCNLAKLPQSHALPFEMAFMKNTILRALNNLYDLAPKISSRDPKTRTALLIYTANLCDIIVYHVENDAHFFKKPGEGGVVLGDILGPACMPDMQGVKERTKQLKAMVDRWMKTGEYDASRLLAALTLGDELFQKMRQQVMAIDVHRVSASVPEDVLHRMVQGKSSNVHRFASQLDIQFLVPFLCSHHDRTTSQYWPPVSPEGRQAMPDLIKQFHMCWDLSPFDCISGKRNTM</sequence>
<reference evidence="1 2" key="1">
    <citation type="submission" date="2019-02" db="EMBL/GenBank/DDBJ databases">
        <title>Genome sequencing of the rare red list fungi Dentipellis fragilis.</title>
        <authorList>
            <person name="Buettner E."/>
            <person name="Kellner H."/>
        </authorList>
    </citation>
    <scope>NUCLEOTIDE SEQUENCE [LARGE SCALE GENOMIC DNA]</scope>
    <source>
        <strain evidence="1 2">DSM 105465</strain>
    </source>
</reference>
<dbReference type="OrthoDB" id="58416at2759"/>
<evidence type="ECO:0000313" key="2">
    <source>
        <dbReference type="Proteomes" id="UP000298327"/>
    </source>
</evidence>
<accession>A0A4Y9ZA22</accession>
<protein>
    <submittedName>
        <fullName evidence="1">Uncharacterized protein</fullName>
    </submittedName>
</protein>
<dbReference type="Proteomes" id="UP000298327">
    <property type="component" value="Unassembled WGS sequence"/>
</dbReference>
<dbReference type="AlphaFoldDB" id="A0A4Y9ZA22"/>
<gene>
    <name evidence="1" type="ORF">EVG20_g1392</name>
</gene>